<proteinExistence type="predicted"/>
<organism evidence="1 2">
    <name type="scientific">Dendrobium catenatum</name>
    <dbReference type="NCBI Taxonomy" id="906689"/>
    <lineage>
        <taxon>Eukaryota</taxon>
        <taxon>Viridiplantae</taxon>
        <taxon>Streptophyta</taxon>
        <taxon>Embryophyta</taxon>
        <taxon>Tracheophyta</taxon>
        <taxon>Spermatophyta</taxon>
        <taxon>Magnoliopsida</taxon>
        <taxon>Liliopsida</taxon>
        <taxon>Asparagales</taxon>
        <taxon>Orchidaceae</taxon>
        <taxon>Epidendroideae</taxon>
        <taxon>Malaxideae</taxon>
        <taxon>Dendrobiinae</taxon>
        <taxon>Dendrobium</taxon>
    </lineage>
</organism>
<protein>
    <submittedName>
        <fullName evidence="1">Uncharacterized protein</fullName>
    </submittedName>
</protein>
<accession>A0A2I0WUH8</accession>
<dbReference type="EMBL" id="KZ502442">
    <property type="protein sequence ID" value="PKU79318.1"/>
    <property type="molecule type" value="Genomic_DNA"/>
</dbReference>
<gene>
    <name evidence="1" type="ORF">MA16_Dca000663</name>
</gene>
<reference evidence="1 2" key="2">
    <citation type="journal article" date="2017" name="Nature">
        <title>The Apostasia genome and the evolution of orchids.</title>
        <authorList>
            <person name="Zhang G.Q."/>
            <person name="Liu K.W."/>
            <person name="Li Z."/>
            <person name="Lohaus R."/>
            <person name="Hsiao Y.Y."/>
            <person name="Niu S.C."/>
            <person name="Wang J.Y."/>
            <person name="Lin Y.C."/>
            <person name="Xu Q."/>
            <person name="Chen L.J."/>
            <person name="Yoshida K."/>
            <person name="Fujiwara S."/>
            <person name="Wang Z.W."/>
            <person name="Zhang Y.Q."/>
            <person name="Mitsuda N."/>
            <person name="Wang M."/>
            <person name="Liu G.H."/>
            <person name="Pecoraro L."/>
            <person name="Huang H.X."/>
            <person name="Xiao X.J."/>
            <person name="Lin M."/>
            <person name="Wu X.Y."/>
            <person name="Wu W.L."/>
            <person name="Chen Y.Y."/>
            <person name="Chang S.B."/>
            <person name="Sakamoto S."/>
            <person name="Ohme-Takagi M."/>
            <person name="Yagi M."/>
            <person name="Zeng S.J."/>
            <person name="Shen C.Y."/>
            <person name="Yeh C.M."/>
            <person name="Luo Y.B."/>
            <person name="Tsai W.C."/>
            <person name="Van de Peer Y."/>
            <person name="Liu Z.J."/>
        </authorList>
    </citation>
    <scope>NUCLEOTIDE SEQUENCE [LARGE SCALE GENOMIC DNA]</scope>
    <source>
        <tissue evidence="1">The whole plant</tissue>
    </source>
</reference>
<reference evidence="1 2" key="1">
    <citation type="journal article" date="2016" name="Sci. Rep.">
        <title>The Dendrobium catenatum Lindl. genome sequence provides insights into polysaccharide synthase, floral development and adaptive evolution.</title>
        <authorList>
            <person name="Zhang G.Q."/>
            <person name="Xu Q."/>
            <person name="Bian C."/>
            <person name="Tsai W.C."/>
            <person name="Yeh C.M."/>
            <person name="Liu K.W."/>
            <person name="Yoshida K."/>
            <person name="Zhang L.S."/>
            <person name="Chang S.B."/>
            <person name="Chen F."/>
            <person name="Shi Y."/>
            <person name="Su Y.Y."/>
            <person name="Zhang Y.Q."/>
            <person name="Chen L.J."/>
            <person name="Yin Y."/>
            <person name="Lin M."/>
            <person name="Huang H."/>
            <person name="Deng H."/>
            <person name="Wang Z.W."/>
            <person name="Zhu S.L."/>
            <person name="Zhao X."/>
            <person name="Deng C."/>
            <person name="Niu S.C."/>
            <person name="Huang J."/>
            <person name="Wang M."/>
            <person name="Liu G.H."/>
            <person name="Yang H.J."/>
            <person name="Xiao X.J."/>
            <person name="Hsiao Y.Y."/>
            <person name="Wu W.L."/>
            <person name="Chen Y.Y."/>
            <person name="Mitsuda N."/>
            <person name="Ohme-Takagi M."/>
            <person name="Luo Y.B."/>
            <person name="Van de Peer Y."/>
            <person name="Liu Z.J."/>
        </authorList>
    </citation>
    <scope>NUCLEOTIDE SEQUENCE [LARGE SCALE GENOMIC DNA]</scope>
    <source>
        <tissue evidence="1">The whole plant</tissue>
    </source>
</reference>
<sequence length="78" mass="9201">MNIEAKSSWKVPKLNLGPYELRFQQTYSQTERLGDMNPTTSISAQSEPKWVQFKDPKHCWKVQITIWITKLFPNVTFL</sequence>
<evidence type="ECO:0000313" key="1">
    <source>
        <dbReference type="EMBL" id="PKU79318.1"/>
    </source>
</evidence>
<evidence type="ECO:0000313" key="2">
    <source>
        <dbReference type="Proteomes" id="UP000233837"/>
    </source>
</evidence>
<dbReference type="AlphaFoldDB" id="A0A2I0WUH8"/>
<dbReference type="Proteomes" id="UP000233837">
    <property type="component" value="Unassembled WGS sequence"/>
</dbReference>
<name>A0A2I0WUH8_9ASPA</name>
<keyword evidence="2" id="KW-1185">Reference proteome</keyword>